<evidence type="ECO:0000256" key="1">
    <source>
        <dbReference type="ARBA" id="ARBA00004251"/>
    </source>
</evidence>
<evidence type="ECO:0000256" key="11">
    <source>
        <dbReference type="ARBA" id="ARBA00023180"/>
    </source>
</evidence>
<comment type="similarity">
    <text evidence="2">Belongs to the RLP family.</text>
</comment>
<organism evidence="16 17">
    <name type="scientific">Colocasia esculenta</name>
    <name type="common">Wild taro</name>
    <name type="synonym">Arum esculentum</name>
    <dbReference type="NCBI Taxonomy" id="4460"/>
    <lineage>
        <taxon>Eukaryota</taxon>
        <taxon>Viridiplantae</taxon>
        <taxon>Streptophyta</taxon>
        <taxon>Embryophyta</taxon>
        <taxon>Tracheophyta</taxon>
        <taxon>Spermatophyta</taxon>
        <taxon>Magnoliopsida</taxon>
        <taxon>Liliopsida</taxon>
        <taxon>Araceae</taxon>
        <taxon>Aroideae</taxon>
        <taxon>Colocasieae</taxon>
        <taxon>Colocasia</taxon>
    </lineage>
</organism>
<keyword evidence="6 13" id="KW-0732">Signal</keyword>
<accession>A0A843XMP4</accession>
<dbReference type="FunFam" id="3.80.10.10:FF:001347">
    <property type="entry name" value="LRR receptor-like serine/threonine-protein kinase GSO2"/>
    <property type="match status" value="1"/>
</dbReference>
<dbReference type="AlphaFoldDB" id="A0A843XMP4"/>
<dbReference type="InterPro" id="IPR001611">
    <property type="entry name" value="Leu-rich_rpt"/>
</dbReference>
<reference evidence="16" key="1">
    <citation type="submission" date="2017-07" db="EMBL/GenBank/DDBJ databases">
        <title>Taro Niue Genome Assembly and Annotation.</title>
        <authorList>
            <person name="Atibalentja N."/>
            <person name="Keating K."/>
            <person name="Fields C.J."/>
        </authorList>
    </citation>
    <scope>NUCLEOTIDE SEQUENCE</scope>
    <source>
        <strain evidence="16">Niue_2</strain>
        <tissue evidence="16">Leaf</tissue>
    </source>
</reference>
<name>A0A843XMP4_COLES</name>
<evidence type="ECO:0000256" key="8">
    <source>
        <dbReference type="ARBA" id="ARBA00022989"/>
    </source>
</evidence>
<comment type="subcellular location">
    <subcellularLocation>
        <location evidence="1">Cell membrane</location>
        <topology evidence="1">Single-pass type I membrane protein</topology>
    </subcellularLocation>
</comment>
<evidence type="ECO:0000313" key="17">
    <source>
        <dbReference type="Proteomes" id="UP000652761"/>
    </source>
</evidence>
<evidence type="ECO:0000256" key="6">
    <source>
        <dbReference type="ARBA" id="ARBA00022729"/>
    </source>
</evidence>
<dbReference type="Pfam" id="PF23598">
    <property type="entry name" value="LRR_14"/>
    <property type="match status" value="1"/>
</dbReference>
<dbReference type="InterPro" id="IPR003591">
    <property type="entry name" value="Leu-rich_rpt_typical-subtyp"/>
</dbReference>
<dbReference type="FunFam" id="3.80.10.10:FF:000095">
    <property type="entry name" value="LRR receptor-like serine/threonine-protein kinase GSO1"/>
    <property type="match status" value="1"/>
</dbReference>
<dbReference type="SMART" id="SM00369">
    <property type="entry name" value="LRR_TYP"/>
    <property type="match status" value="12"/>
</dbReference>
<evidence type="ECO:0000259" key="14">
    <source>
        <dbReference type="Pfam" id="PF08263"/>
    </source>
</evidence>
<dbReference type="InterPro" id="IPR032675">
    <property type="entry name" value="LRR_dom_sf"/>
</dbReference>
<dbReference type="SUPFAM" id="SSF52058">
    <property type="entry name" value="L domain-like"/>
    <property type="match status" value="3"/>
</dbReference>
<keyword evidence="9 12" id="KW-0472">Membrane</keyword>
<evidence type="ECO:0000256" key="9">
    <source>
        <dbReference type="ARBA" id="ARBA00023136"/>
    </source>
</evidence>
<keyword evidence="4" id="KW-0433">Leucine-rich repeat</keyword>
<evidence type="ECO:0000256" key="10">
    <source>
        <dbReference type="ARBA" id="ARBA00023170"/>
    </source>
</evidence>
<keyword evidence="17" id="KW-1185">Reference proteome</keyword>
<keyword evidence="10" id="KW-0675">Receptor</keyword>
<dbReference type="Pfam" id="PF13855">
    <property type="entry name" value="LRR_8"/>
    <property type="match status" value="2"/>
</dbReference>
<dbReference type="PANTHER" id="PTHR48063:SF16">
    <property type="entry name" value="LRR RECEPTOR-LIKE SERINE_THREONINE-PROTEIN KINASE GSO1"/>
    <property type="match status" value="1"/>
</dbReference>
<dbReference type="OrthoDB" id="749832at2759"/>
<dbReference type="FunFam" id="3.80.10.10:FF:000383">
    <property type="entry name" value="Leucine-rich repeat receptor protein kinase EMS1"/>
    <property type="match status" value="1"/>
</dbReference>
<keyword evidence="5 12" id="KW-0812">Transmembrane</keyword>
<protein>
    <recommendedName>
        <fullName evidence="18">Leucine-rich repeat-containing N-terminal plant-type domain-containing protein</fullName>
    </recommendedName>
</protein>
<keyword evidence="7" id="KW-0677">Repeat</keyword>
<feature type="domain" description="Disease resistance R13L4/SHOC-2-like LRR" evidence="15">
    <location>
        <begin position="359"/>
        <end position="548"/>
    </location>
</feature>
<evidence type="ECO:0000259" key="15">
    <source>
        <dbReference type="Pfam" id="PF23598"/>
    </source>
</evidence>
<comment type="caution">
    <text evidence="16">The sequence shown here is derived from an EMBL/GenBank/DDBJ whole genome shotgun (WGS) entry which is preliminary data.</text>
</comment>
<dbReference type="PANTHER" id="PTHR48063">
    <property type="entry name" value="LRR RECEPTOR-LIKE KINASE"/>
    <property type="match status" value="1"/>
</dbReference>
<evidence type="ECO:0000256" key="7">
    <source>
        <dbReference type="ARBA" id="ARBA00022737"/>
    </source>
</evidence>
<feature type="transmembrane region" description="Helical" evidence="12">
    <location>
        <begin position="989"/>
        <end position="1009"/>
    </location>
</feature>
<proteinExistence type="inferred from homology"/>
<evidence type="ECO:0000256" key="13">
    <source>
        <dbReference type="SAM" id="SignalP"/>
    </source>
</evidence>
<dbReference type="FunFam" id="3.80.10.10:FF:000111">
    <property type="entry name" value="LRR receptor-like serine/threonine-protein kinase ERECTA"/>
    <property type="match status" value="1"/>
</dbReference>
<evidence type="ECO:0008006" key="18">
    <source>
        <dbReference type="Google" id="ProtNLM"/>
    </source>
</evidence>
<dbReference type="Proteomes" id="UP000652761">
    <property type="component" value="Unassembled WGS sequence"/>
</dbReference>
<dbReference type="InterPro" id="IPR046956">
    <property type="entry name" value="RLP23-like"/>
</dbReference>
<dbReference type="EMBL" id="NMUH01010405">
    <property type="protein sequence ID" value="MQM20949.1"/>
    <property type="molecule type" value="Genomic_DNA"/>
</dbReference>
<keyword evidence="11" id="KW-0325">Glycoprotein</keyword>
<feature type="domain" description="Leucine-rich repeat-containing N-terminal plant-type" evidence="14">
    <location>
        <begin position="39"/>
        <end position="76"/>
    </location>
</feature>
<keyword evidence="8 12" id="KW-1133">Transmembrane helix</keyword>
<evidence type="ECO:0000256" key="12">
    <source>
        <dbReference type="SAM" id="Phobius"/>
    </source>
</evidence>
<dbReference type="InterPro" id="IPR013210">
    <property type="entry name" value="LRR_N_plant-typ"/>
</dbReference>
<feature type="chain" id="PRO_5033035377" description="Leucine-rich repeat-containing N-terminal plant-type domain-containing protein" evidence="13">
    <location>
        <begin position="26"/>
        <end position="1058"/>
    </location>
</feature>
<evidence type="ECO:0000256" key="5">
    <source>
        <dbReference type="ARBA" id="ARBA00022692"/>
    </source>
</evidence>
<dbReference type="GO" id="GO:0005886">
    <property type="term" value="C:plasma membrane"/>
    <property type="evidence" value="ECO:0007669"/>
    <property type="project" value="UniProtKB-SubCell"/>
</dbReference>
<sequence>MGFSSGSSAQAVLLLLLLLWLTARELRVCRSDSQVGCPDADREALLSFKAGLRDPENRLSSWRGGDCCRWSGVACDVRTGAVTGIRLFDGSTPSNSSGSWNLSGKLSPALIRLKSLEHLDLSLSNFQNTPIPEFIGSMSRMRYLNLSRSGFAGSIPPQLGNLSSLQYLDLSSGFDPLAVDRFEWVSGLSSLKHLAMDGVDLSTAGSGWMQVINKLPSLVELHLSGCALPSIPHQLLPSPNLTSLAVIDLSSNNLNSTIPNWVANLTSLMYADFSSCSLHGPIPMELSELPHLSYLSLALNNNLTADCSKLLDGRWENIEIFDLSSNRLYGNLPASTGNITTLKELHLFDNNVEGGVPSSIGKLCNLKFLDLAGNNLSLPLPESLETSNICASRRPLPNLEYLRLSNNEIPGLLPEWVGDLPKLKELSLGYNSIGGPIPASLGRLSLLTDMGLQGNALNGSVPSTIGQLQRLNILDISSNNLSGNISEAHFSKLRELKILLMSYNSLVVSVSSTWVPPFQVRRLEMGSCHLGPRFPPWLRTQKALKYLDFSNASISDRIPPWFWDLSSNLSLLNMSFNRITGQLQSPMNIESFADIDLSSNLLSGRLPLPSNDVALLDLSNNRFSGPIPQNIGKLLPSLVFLLLSDNHIVGSIPTSIGQMQYLQVLRLSRNNLTGGIPLSLQECSLLKALDLEFNNLSGTIPPTLGGLKQLQTLHLANNKLVGGIPAFLRNCSSLETLDLGHNRLSGGIPAWIGCSLPVLRILRLRSNRFSEPIPPELSNVSSLQVLDLAQNNLGGPVPRSFGNLRSMVASRTMNRYLLYGWYRGRYYGESLLVHTKRQQLQYTKTLSLVTSIDLSGNKLTGDFPEQLLRLSGLIVLDLSGNNMSGTIPEQIAGMRSLSSLDLSSNSFSGIIPPGLTALTFISYLNLSNNNFSGRIPAGGQLGTMASAFDGNPYLCGAPLPESCPEVDVPEKTPTQGNRESADAGDDDKWFYLTVASGFAAGLLGPFAVLSVKRSWAAAYFTVVDWVADNIADAKDAILVPKPAARRRRAARGRNRRRT</sequence>
<dbReference type="Pfam" id="PF00560">
    <property type="entry name" value="LRR_1"/>
    <property type="match status" value="7"/>
</dbReference>
<gene>
    <name evidence="16" type="ORF">Taro_053979</name>
</gene>
<keyword evidence="3" id="KW-1003">Cell membrane</keyword>
<dbReference type="Gene3D" id="3.80.10.10">
    <property type="entry name" value="Ribonuclease Inhibitor"/>
    <property type="match status" value="6"/>
</dbReference>
<dbReference type="InterPro" id="IPR055414">
    <property type="entry name" value="LRR_R13L4/SHOC2-like"/>
</dbReference>
<evidence type="ECO:0000313" key="16">
    <source>
        <dbReference type="EMBL" id="MQM20949.1"/>
    </source>
</evidence>
<evidence type="ECO:0000256" key="4">
    <source>
        <dbReference type="ARBA" id="ARBA00022614"/>
    </source>
</evidence>
<dbReference type="Pfam" id="PF08263">
    <property type="entry name" value="LRRNT_2"/>
    <property type="match status" value="1"/>
</dbReference>
<feature type="signal peptide" evidence="13">
    <location>
        <begin position="1"/>
        <end position="25"/>
    </location>
</feature>
<evidence type="ECO:0000256" key="3">
    <source>
        <dbReference type="ARBA" id="ARBA00022475"/>
    </source>
</evidence>
<dbReference type="SUPFAM" id="SSF52047">
    <property type="entry name" value="RNI-like"/>
    <property type="match status" value="1"/>
</dbReference>
<evidence type="ECO:0000256" key="2">
    <source>
        <dbReference type="ARBA" id="ARBA00009592"/>
    </source>
</evidence>